<dbReference type="InterPro" id="IPR001106">
    <property type="entry name" value="Aromatic_Lyase"/>
</dbReference>
<dbReference type="Pfam" id="PF00221">
    <property type="entry name" value="Lyase_aromatic"/>
    <property type="match status" value="1"/>
</dbReference>
<protein>
    <submittedName>
        <fullName evidence="1">Histidine ammonia-lyase</fullName>
        <ecNumber evidence="1">4.3.1.3</ecNumber>
    </submittedName>
</protein>
<evidence type="ECO:0000313" key="1">
    <source>
        <dbReference type="EMBL" id="KON65847.1"/>
    </source>
</evidence>
<dbReference type="EC" id="4.3.1.3" evidence="1"/>
<gene>
    <name evidence="1" type="primary">hutH3</name>
    <name evidence="1" type="ORF">KOEU_05340</name>
</gene>
<dbReference type="PANTHER" id="PTHR10362">
    <property type="entry name" value="HISTIDINE AMMONIA-LYASE"/>
    <property type="match status" value="1"/>
</dbReference>
<dbReference type="SUPFAM" id="SSF48557">
    <property type="entry name" value="L-aspartase-like"/>
    <property type="match status" value="1"/>
</dbReference>
<dbReference type="STRING" id="33995.KOEU_05340"/>
<dbReference type="GO" id="GO:0004397">
    <property type="term" value="F:histidine ammonia-lyase activity"/>
    <property type="evidence" value="ECO:0007669"/>
    <property type="project" value="UniProtKB-EC"/>
</dbReference>
<accession>A0A0M0EKR1</accession>
<dbReference type="InterPro" id="IPR024083">
    <property type="entry name" value="Fumarase/histidase_N"/>
</dbReference>
<sequence length="516" mass="53942">MKRDSNIILTGHALCLTDVARIADGARVILSPEGLERAAAGHAVLLGGMQGGSEIYGTTSMVGAFKDCDIPADDGTAYARRLLRSHALGVGPDFGVRTVRAAMAIRINGILSGQTGASPALATALCNLLNARITPVVRMYGSIGCADVGLMSHVGQVLLGEGNVTTPEHEGVEPALSALRRHGLSPVVPGPKDMMTILSSNALSVATAALAVSDLRASLPLGLGVYALACAGFAAFRTPWQAAHANGTVAEKRVSAFLMHATRKDDWNSRGHIQDPLSFRCLPQIAGALLSALLRAQAALDHAFNHCDDNPLVVDGQILTSGASLPLELTLDIQMLSQAVAHYARGSMGRILVMCRDDLSGLPRNLTLLAGHDIAFGAATKLAADLTMRIMREGTPASLYQVPVANGVEDEATNLSLIGQALELQTALLQRLIAQEAVTAFQAVHLSGHADSLRGLAGLLHGRLAGRIGPVNDLIPLCDVFEAAREVLFSTETAASCPSSLLFGSDGIIEEQHENA</sequence>
<dbReference type="OrthoDB" id="7285062at2"/>
<dbReference type="RefSeq" id="WP_053322854.1">
    <property type="nucleotide sequence ID" value="NZ_LHUQ01000002.1"/>
</dbReference>
<dbReference type="AlphaFoldDB" id="A0A0M0EKR1"/>
<comment type="caution">
    <text evidence="1">The sequence shown here is derived from an EMBL/GenBank/DDBJ whole genome shotgun (WGS) entry which is preliminary data.</text>
</comment>
<dbReference type="InterPro" id="IPR008948">
    <property type="entry name" value="L-Aspartase-like"/>
</dbReference>
<dbReference type="Gene3D" id="1.10.275.10">
    <property type="entry name" value="Fumarase/aspartase (N-terminal domain)"/>
    <property type="match status" value="1"/>
</dbReference>
<evidence type="ECO:0000313" key="2">
    <source>
        <dbReference type="Proteomes" id="UP000037566"/>
    </source>
</evidence>
<proteinExistence type="predicted"/>
<dbReference type="EMBL" id="LHUQ01000002">
    <property type="protein sequence ID" value="KON65847.1"/>
    <property type="molecule type" value="Genomic_DNA"/>
</dbReference>
<dbReference type="Proteomes" id="UP000037566">
    <property type="component" value="Unassembled WGS sequence"/>
</dbReference>
<organism evidence="1 2">
    <name type="scientific">Komagataeibacter europaeus</name>
    <name type="common">Gluconacetobacter europaeus</name>
    <dbReference type="NCBI Taxonomy" id="33995"/>
    <lineage>
        <taxon>Bacteria</taxon>
        <taxon>Pseudomonadati</taxon>
        <taxon>Pseudomonadota</taxon>
        <taxon>Alphaproteobacteria</taxon>
        <taxon>Acetobacterales</taxon>
        <taxon>Acetobacteraceae</taxon>
        <taxon>Komagataeibacter</taxon>
    </lineage>
</organism>
<name>A0A0M0EKR1_KOMEU</name>
<keyword evidence="2" id="KW-1185">Reference proteome</keyword>
<keyword evidence="1" id="KW-0456">Lyase</keyword>
<reference evidence="1" key="1">
    <citation type="submission" date="2015-08" db="EMBL/GenBank/DDBJ databases">
        <title>Draft genome sequence of Komagataeibacter europaeus CECT 8546 a cellulose producer strain from vinegar produced by the traditional method.</title>
        <authorList>
            <person name="Poehlein A."/>
            <person name="Valera M.J."/>
            <person name="Haack F.S."/>
            <person name="Mas A."/>
            <person name="Daniel R."/>
            <person name="Streit W.R."/>
            <person name="Mateo E."/>
        </authorList>
    </citation>
    <scope>NUCLEOTIDE SEQUENCE [LARGE SCALE GENOMIC DNA]</scope>
    <source>
        <strain evidence="1">CECT 8546</strain>
    </source>
</reference>
<dbReference type="Gene3D" id="1.20.200.10">
    <property type="entry name" value="Fumarase/aspartase (Central domain)"/>
    <property type="match status" value="1"/>
</dbReference>
<dbReference type="PATRIC" id="fig|33995.3.peg.590"/>